<dbReference type="InterPro" id="IPR010095">
    <property type="entry name" value="Cas12f1-like_TNB"/>
</dbReference>
<dbReference type="OrthoDB" id="24420at2"/>
<dbReference type="NCBIfam" id="NF040570">
    <property type="entry name" value="guided_TnpB"/>
    <property type="match status" value="1"/>
</dbReference>
<dbReference type="Pfam" id="PF07282">
    <property type="entry name" value="Cas12f1-like_TNB"/>
    <property type="match status" value="1"/>
</dbReference>
<dbReference type="HOGENOM" id="CLU_032903_3_2_0"/>
<dbReference type="PANTHER" id="PTHR30405:SF11">
    <property type="entry name" value="RNA-GUIDED DNA ENDONUCLEASE RV2885C-RELATED"/>
    <property type="match status" value="1"/>
</dbReference>
<keyword evidence="9" id="KW-1185">Reference proteome</keyword>
<evidence type="ECO:0000256" key="4">
    <source>
        <dbReference type="ARBA" id="ARBA00023125"/>
    </source>
</evidence>
<dbReference type="STRING" id="869210.Marky_0075"/>
<name>F2NKS5_MARHT</name>
<evidence type="ECO:0000313" key="9">
    <source>
        <dbReference type="Proteomes" id="UP000007030"/>
    </source>
</evidence>
<reference evidence="8 9" key="1">
    <citation type="journal article" date="2012" name="Stand. Genomic Sci.">
        <title>Complete genome sequence of the aerobic, heterotroph Marinithermus hydrothermalis type strain (T1(T)) from a deep-sea hydrothermal vent chimney.</title>
        <authorList>
            <person name="Copeland A."/>
            <person name="Gu W."/>
            <person name="Yasawong M."/>
            <person name="Lapidus A."/>
            <person name="Lucas S."/>
            <person name="Deshpande S."/>
            <person name="Pagani I."/>
            <person name="Tapia R."/>
            <person name="Cheng J.F."/>
            <person name="Goodwin L.A."/>
            <person name="Pitluck S."/>
            <person name="Liolios K."/>
            <person name="Ivanova N."/>
            <person name="Mavromatis K."/>
            <person name="Mikhailova N."/>
            <person name="Pati A."/>
            <person name="Chen A."/>
            <person name="Palaniappan K."/>
            <person name="Land M."/>
            <person name="Pan C."/>
            <person name="Brambilla E.M."/>
            <person name="Rohde M."/>
            <person name="Tindall B.J."/>
            <person name="Sikorski J."/>
            <person name="Goker M."/>
            <person name="Detter J.C."/>
            <person name="Bristow J."/>
            <person name="Eisen J.A."/>
            <person name="Markowitz V."/>
            <person name="Hugenholtz P."/>
            <person name="Kyrpides N.C."/>
            <person name="Klenk H.P."/>
            <person name="Woyke T."/>
        </authorList>
    </citation>
    <scope>NUCLEOTIDE SEQUENCE [LARGE SCALE GENOMIC DNA]</scope>
    <source>
        <strain evidence="9">DSM 14884 / JCM 11576 / T1</strain>
    </source>
</reference>
<evidence type="ECO:0000256" key="2">
    <source>
        <dbReference type="ARBA" id="ARBA00011044"/>
    </source>
</evidence>
<evidence type="ECO:0000256" key="1">
    <source>
        <dbReference type="ARBA" id="ARBA00008761"/>
    </source>
</evidence>
<dbReference type="EMBL" id="CP002630">
    <property type="protein sequence ID" value="AEB10838.1"/>
    <property type="molecule type" value="Genomic_DNA"/>
</dbReference>
<comment type="similarity">
    <text evidence="2">In the N-terminal section; belongs to the transposase 2 family.</text>
</comment>
<evidence type="ECO:0000256" key="5">
    <source>
        <dbReference type="ARBA" id="ARBA00023172"/>
    </source>
</evidence>
<evidence type="ECO:0000313" key="8">
    <source>
        <dbReference type="EMBL" id="AEB10838.1"/>
    </source>
</evidence>
<dbReference type="AlphaFoldDB" id="F2NKS5"/>
<proteinExistence type="inferred from homology"/>
<feature type="domain" description="Probable transposase IS891/IS1136/IS1341" evidence="6">
    <location>
        <begin position="159"/>
        <end position="257"/>
    </location>
</feature>
<dbReference type="eggNOG" id="COG0675">
    <property type="taxonomic scope" value="Bacteria"/>
</dbReference>
<sequence length="392" mass="44015">MIRYSGFVQTLTVRCTLKPALEQAEALEATVQLFMEGCNYALRVAKERGEFRRFRLHHLVYKDLRAMGLSANLAVQAIARVGRKKGSRAKFYQPTSVAYDQRTLSLRMADETVSLTTVKGRLRIPLKLGNYQRHLLRKAKSVQGGVLTKGPKGKWYIHLTLRVETPEPPGGGGRVVGVDLGQKALATLSAGHRFSGGRLKSVRLRYLQKRAEVRSKLDRPSERTRGLKRLWARLSGREARFVNSALHALTRRIVDLLEPGDILALEHLTGLRGRTSKRGRKGRHLHNLWPYGRLRFLLEYKARLKGVRVVYVDPRHTSRECPRCGHVSKVNRRSQALFRCEACGFQHNADWVASVNIARRALAQGAGSAGPGHGQLALVLGHRLKHLHLPAS</sequence>
<keyword evidence="5" id="KW-0233">DNA recombination</keyword>
<dbReference type="GO" id="GO:0032196">
    <property type="term" value="P:transposition"/>
    <property type="evidence" value="ECO:0007669"/>
    <property type="project" value="UniProtKB-KW"/>
</dbReference>
<evidence type="ECO:0000259" key="7">
    <source>
        <dbReference type="Pfam" id="PF07282"/>
    </source>
</evidence>
<keyword evidence="4" id="KW-0238">DNA-binding</keyword>
<feature type="domain" description="Cas12f1-like TNB" evidence="7">
    <location>
        <begin position="291"/>
        <end position="357"/>
    </location>
</feature>
<dbReference type="Proteomes" id="UP000007030">
    <property type="component" value="Chromosome"/>
</dbReference>
<gene>
    <name evidence="8" type="ordered locus">Marky_0075</name>
</gene>
<dbReference type="NCBIfam" id="TIGR01766">
    <property type="entry name" value="IS200/IS605 family accessory protein TnpB-like domain"/>
    <property type="match status" value="1"/>
</dbReference>
<dbReference type="Pfam" id="PF01385">
    <property type="entry name" value="OrfB_IS605"/>
    <property type="match status" value="1"/>
</dbReference>
<protein>
    <submittedName>
        <fullName evidence="8">Transposase, IS605 OrfB family</fullName>
    </submittedName>
</protein>
<accession>F2NKS5</accession>
<dbReference type="InterPro" id="IPR001959">
    <property type="entry name" value="Transposase"/>
</dbReference>
<evidence type="ECO:0000259" key="6">
    <source>
        <dbReference type="Pfam" id="PF01385"/>
    </source>
</evidence>
<keyword evidence="3" id="KW-0815">Transposition</keyword>
<dbReference type="KEGG" id="mhd:Marky_0075"/>
<dbReference type="GO" id="GO:0003677">
    <property type="term" value="F:DNA binding"/>
    <property type="evidence" value="ECO:0007669"/>
    <property type="project" value="UniProtKB-KW"/>
</dbReference>
<organism evidence="8 9">
    <name type="scientific">Marinithermus hydrothermalis (strain DSM 14884 / JCM 11576 / T1)</name>
    <dbReference type="NCBI Taxonomy" id="869210"/>
    <lineage>
        <taxon>Bacteria</taxon>
        <taxon>Thermotogati</taxon>
        <taxon>Deinococcota</taxon>
        <taxon>Deinococci</taxon>
        <taxon>Thermales</taxon>
        <taxon>Thermaceae</taxon>
        <taxon>Marinithermus</taxon>
    </lineage>
</organism>
<dbReference type="RefSeq" id="WP_013702893.1">
    <property type="nucleotide sequence ID" value="NC_015387.1"/>
</dbReference>
<evidence type="ECO:0000256" key="3">
    <source>
        <dbReference type="ARBA" id="ARBA00022578"/>
    </source>
</evidence>
<dbReference type="GO" id="GO:0006310">
    <property type="term" value="P:DNA recombination"/>
    <property type="evidence" value="ECO:0007669"/>
    <property type="project" value="UniProtKB-KW"/>
</dbReference>
<comment type="similarity">
    <text evidence="1">In the C-terminal section; belongs to the transposase 35 family.</text>
</comment>
<dbReference type="PANTHER" id="PTHR30405">
    <property type="entry name" value="TRANSPOSASE"/>
    <property type="match status" value="1"/>
</dbReference>
<dbReference type="InterPro" id="IPR051399">
    <property type="entry name" value="RNA-guided_DNA_endo/Transpos"/>
</dbReference>